<protein>
    <submittedName>
        <fullName evidence="2">C2H2-type domain-containing protein</fullName>
    </submittedName>
</protein>
<reference evidence="1" key="1">
    <citation type="journal article" date="2013" name="Genetics">
        <title>The draft genome and transcriptome of Panagrellus redivivus are shaped by the harsh demands of a free-living lifestyle.</title>
        <authorList>
            <person name="Srinivasan J."/>
            <person name="Dillman A.R."/>
            <person name="Macchietto M.G."/>
            <person name="Heikkinen L."/>
            <person name="Lakso M."/>
            <person name="Fracchia K.M."/>
            <person name="Antoshechkin I."/>
            <person name="Mortazavi A."/>
            <person name="Wong G."/>
            <person name="Sternberg P.W."/>
        </authorList>
    </citation>
    <scope>NUCLEOTIDE SEQUENCE [LARGE SCALE GENOMIC DNA]</scope>
    <source>
        <strain evidence="1">MT8872</strain>
    </source>
</reference>
<dbReference type="WBParaSite" id="Pan_g12429.t1">
    <property type="protein sequence ID" value="Pan_g12429.t1"/>
    <property type="gene ID" value="Pan_g12429"/>
</dbReference>
<dbReference type="AlphaFoldDB" id="A0A7E4USU4"/>
<name>A0A7E4USU4_PANRE</name>
<sequence length="216" mass="23921">MEMDLKDVIDTLLEAENTTQKRSASPTVDPITPKRMKLLLTAEEVTNIIWNDVPGTAFRCVEKRDGFQLVEVRLSPDDNFEPTNFVRCTNCDRLMTKHGGHLGRHVKSCNRISDPSQPRFDAVIPKKRSDAMKTAIAEAFANGVLDGGLSISIYEDPAFTKFVNTIYNEGARSGSVVELTESIGDLSLVRNAICRRMQADEQGDVVVKSEVTSEVS</sequence>
<reference evidence="2" key="2">
    <citation type="submission" date="2020-10" db="UniProtKB">
        <authorList>
            <consortium name="WormBaseParasite"/>
        </authorList>
    </citation>
    <scope>IDENTIFICATION</scope>
</reference>
<proteinExistence type="predicted"/>
<keyword evidence="1" id="KW-1185">Reference proteome</keyword>
<organism evidence="1 2">
    <name type="scientific">Panagrellus redivivus</name>
    <name type="common">Microworm</name>
    <dbReference type="NCBI Taxonomy" id="6233"/>
    <lineage>
        <taxon>Eukaryota</taxon>
        <taxon>Metazoa</taxon>
        <taxon>Ecdysozoa</taxon>
        <taxon>Nematoda</taxon>
        <taxon>Chromadorea</taxon>
        <taxon>Rhabditida</taxon>
        <taxon>Tylenchina</taxon>
        <taxon>Panagrolaimomorpha</taxon>
        <taxon>Panagrolaimoidea</taxon>
        <taxon>Panagrolaimidae</taxon>
        <taxon>Panagrellus</taxon>
    </lineage>
</organism>
<dbReference type="Proteomes" id="UP000492821">
    <property type="component" value="Unassembled WGS sequence"/>
</dbReference>
<accession>A0A7E4USU4</accession>
<evidence type="ECO:0000313" key="2">
    <source>
        <dbReference type="WBParaSite" id="Pan_g12429.t1"/>
    </source>
</evidence>
<evidence type="ECO:0000313" key="1">
    <source>
        <dbReference type="Proteomes" id="UP000492821"/>
    </source>
</evidence>